<dbReference type="Gene3D" id="3.30.565.10">
    <property type="entry name" value="Histidine kinase-like ATPase, C-terminal domain"/>
    <property type="match status" value="1"/>
</dbReference>
<feature type="domain" description="Cyclic nucleotide-binding" evidence="1">
    <location>
        <begin position="400"/>
        <end position="487"/>
    </location>
</feature>
<dbReference type="PATRIC" id="fig|1125702.3.peg.2503"/>
<evidence type="ECO:0000313" key="2">
    <source>
        <dbReference type="EMBL" id="EPF45790.1"/>
    </source>
</evidence>
<evidence type="ECO:0000313" key="3">
    <source>
        <dbReference type="Proteomes" id="UP000014605"/>
    </source>
</evidence>
<protein>
    <recommendedName>
        <fullName evidence="1">Cyclic nucleotide-binding domain-containing protein</fullName>
    </recommendedName>
</protein>
<dbReference type="InterPro" id="IPR014710">
    <property type="entry name" value="RmlC-like_jellyroll"/>
</dbReference>
<dbReference type="Gene3D" id="2.60.120.10">
    <property type="entry name" value="Jelly Rolls"/>
    <property type="match status" value="1"/>
</dbReference>
<accession>S3L7W5</accession>
<dbReference type="InterPro" id="IPR018490">
    <property type="entry name" value="cNMP-bd_dom_sf"/>
</dbReference>
<reference evidence="2 3" key="1">
    <citation type="submission" date="2013-04" db="EMBL/GenBank/DDBJ databases">
        <title>The Genome Sequence of Treponema vincentii F0403.</title>
        <authorList>
            <consortium name="The Broad Institute Genomics Platform"/>
            <person name="Earl A."/>
            <person name="Ward D."/>
            <person name="Feldgarden M."/>
            <person name="Gevers D."/>
            <person name="Leonetti C."/>
            <person name="Izard J."/>
            <person name="Walker B."/>
            <person name="Young S."/>
            <person name="Zeng Q."/>
            <person name="Gargeya S."/>
            <person name="Fitzgerald M."/>
            <person name="Haas B."/>
            <person name="Abouelleil A."/>
            <person name="Allen A.W."/>
            <person name="Alvarado L."/>
            <person name="Arachchi H.M."/>
            <person name="Berlin A.M."/>
            <person name="Chapman S.B."/>
            <person name="Gainer-Dewar J."/>
            <person name="Goldberg J."/>
            <person name="Griggs A."/>
            <person name="Gujja S."/>
            <person name="Hansen M."/>
            <person name="Howarth C."/>
            <person name="Imamovic A."/>
            <person name="Ireland A."/>
            <person name="Larimer J."/>
            <person name="McCowan C."/>
            <person name="Murphy C."/>
            <person name="Pearson M."/>
            <person name="Poon T.W."/>
            <person name="Priest M."/>
            <person name="Roberts A."/>
            <person name="Saif S."/>
            <person name="Shea T."/>
            <person name="Sisk P."/>
            <person name="Sykes S."/>
            <person name="Wortman J."/>
            <person name="Nusbaum C."/>
            <person name="Birren B."/>
        </authorList>
    </citation>
    <scope>NUCLEOTIDE SEQUENCE [LARGE SCALE GENOMIC DNA]</scope>
    <source>
        <strain evidence="2 3">F0403</strain>
    </source>
</reference>
<gene>
    <name evidence="2" type="ORF">HMPREF1222_02420</name>
</gene>
<dbReference type="AlphaFoldDB" id="S3L7W5"/>
<dbReference type="InterPro" id="IPR003594">
    <property type="entry name" value="HATPase_dom"/>
</dbReference>
<dbReference type="PROSITE" id="PS50042">
    <property type="entry name" value="CNMP_BINDING_3"/>
    <property type="match status" value="1"/>
</dbReference>
<dbReference type="Pfam" id="PF13581">
    <property type="entry name" value="HATPase_c_2"/>
    <property type="match status" value="1"/>
</dbReference>
<dbReference type="SMART" id="SM00100">
    <property type="entry name" value="cNMP"/>
    <property type="match status" value="1"/>
</dbReference>
<organism evidence="2 3">
    <name type="scientific">Treponema vincentii F0403</name>
    <dbReference type="NCBI Taxonomy" id="1125702"/>
    <lineage>
        <taxon>Bacteria</taxon>
        <taxon>Pseudomonadati</taxon>
        <taxon>Spirochaetota</taxon>
        <taxon>Spirochaetia</taxon>
        <taxon>Spirochaetales</taxon>
        <taxon>Treponemataceae</taxon>
        <taxon>Treponema</taxon>
    </lineage>
</organism>
<proteinExistence type="predicted"/>
<dbReference type="InterPro" id="IPR036890">
    <property type="entry name" value="HATPase_C_sf"/>
</dbReference>
<sequence>MLYSLPAQGNRTRLFFTTPWNKEVVQAELPRMAVVPCSSDVLCTHKTRLPLLYTDVQQWKMVQMVSQPIYSTIFICSIWCASPAFLKLKVKVMKKIPIVSTIVSTVEAMQQACKQSNFSIISQQLQSYTEALAAFRYEMPEIKIIDFGDPSVHAEKCLKIVKDDPWLLFGGVIAITDSQEQKTTLTQRKEPNFLFVLTRKEFEQYVAQIIKILNSHEHFLVNRGMSHPANELEHGSFTSETDPFEIMFYANLISTYLYNTDRVNEAERSAFQGAMMELLLNAVEHGNCNISYDEKTEWLKQGKDVLELIRIKRMDPAVGTKKVLITYDISPERTRISIKDDGPGFDWRSALDAPFEAGLHGMGIKMSQSFVKELYYNDAGNEVSFEVPNQKDSTNLTPAILREQETLHFNHLQVVCRQNDESNNLFYIRSGRFAVYVNNTLLTVLTPADIFIGEMAFLTNDTRSATVVSIGKGTLVKVPKMKFMKLIEAYPHYGIFLSRLLADRLARQSRESASLKTELKALKD</sequence>
<dbReference type="HOGENOM" id="CLU_640823_0_0_12"/>
<name>S3L7W5_9SPIR</name>
<dbReference type="EMBL" id="ATFC01000013">
    <property type="protein sequence ID" value="EPF45790.1"/>
    <property type="molecule type" value="Genomic_DNA"/>
</dbReference>
<evidence type="ECO:0000259" key="1">
    <source>
        <dbReference type="PROSITE" id="PS50042"/>
    </source>
</evidence>
<comment type="caution">
    <text evidence="2">The sequence shown here is derived from an EMBL/GenBank/DDBJ whole genome shotgun (WGS) entry which is preliminary data.</text>
</comment>
<dbReference type="CDD" id="cd00038">
    <property type="entry name" value="CAP_ED"/>
    <property type="match status" value="1"/>
</dbReference>
<keyword evidence="3" id="KW-1185">Reference proteome</keyword>
<dbReference type="Pfam" id="PF00027">
    <property type="entry name" value="cNMP_binding"/>
    <property type="match status" value="1"/>
</dbReference>
<dbReference type="SUPFAM" id="SSF55874">
    <property type="entry name" value="ATPase domain of HSP90 chaperone/DNA topoisomerase II/histidine kinase"/>
    <property type="match status" value="1"/>
</dbReference>
<dbReference type="SUPFAM" id="SSF51206">
    <property type="entry name" value="cAMP-binding domain-like"/>
    <property type="match status" value="1"/>
</dbReference>
<dbReference type="InterPro" id="IPR000595">
    <property type="entry name" value="cNMP-bd_dom"/>
</dbReference>
<dbReference type="Proteomes" id="UP000014605">
    <property type="component" value="Unassembled WGS sequence"/>
</dbReference>
<dbReference type="CDD" id="cd16936">
    <property type="entry name" value="HATPase_RsbW-like"/>
    <property type="match status" value="1"/>
</dbReference>